<gene>
    <name evidence="1" type="ORF">KC19_6G145500</name>
</gene>
<keyword evidence="2" id="KW-1185">Reference proteome</keyword>
<evidence type="ECO:0000313" key="2">
    <source>
        <dbReference type="Proteomes" id="UP000822688"/>
    </source>
</evidence>
<proteinExistence type="predicted"/>
<sequence>MAPKLKKKAIKPPDPVRFNKLEALEKLKKLALFRGTLKDSMMDREVYDHFSHMNLKTRKYTGPSFDPRMRKQFAMHKEKIRKVLVPRCLAFEDVPTKEYVELKEWSLNLPHSRYQVCTCSVITDGGLTVLPPAPWPDYLDRTPTFQ</sequence>
<comment type="caution">
    <text evidence="1">The sequence shown here is derived from an EMBL/GenBank/DDBJ whole genome shotgun (WGS) entry which is preliminary data.</text>
</comment>
<evidence type="ECO:0000313" key="1">
    <source>
        <dbReference type="EMBL" id="KAG0570224.1"/>
    </source>
</evidence>
<name>A0A8T0HI40_CERPU</name>
<reference evidence="1 2" key="1">
    <citation type="submission" date="2020-06" db="EMBL/GenBank/DDBJ databases">
        <title>WGS assembly of Ceratodon purpureus strain R40.</title>
        <authorList>
            <person name="Carey S.B."/>
            <person name="Jenkins J."/>
            <person name="Shu S."/>
            <person name="Lovell J.T."/>
            <person name="Sreedasyam A."/>
            <person name="Maumus F."/>
            <person name="Tiley G.P."/>
            <person name="Fernandez-Pozo N."/>
            <person name="Barry K."/>
            <person name="Chen C."/>
            <person name="Wang M."/>
            <person name="Lipzen A."/>
            <person name="Daum C."/>
            <person name="Saski C.A."/>
            <person name="Payton A.C."/>
            <person name="Mcbreen J.C."/>
            <person name="Conrad R.E."/>
            <person name="Kollar L.M."/>
            <person name="Olsson S."/>
            <person name="Huttunen S."/>
            <person name="Landis J.B."/>
            <person name="Wickett N.J."/>
            <person name="Johnson M.G."/>
            <person name="Rensing S.A."/>
            <person name="Grimwood J."/>
            <person name="Schmutz J."/>
            <person name="Mcdaniel S.F."/>
        </authorList>
    </citation>
    <scope>NUCLEOTIDE SEQUENCE [LARGE SCALE GENOMIC DNA]</scope>
    <source>
        <strain evidence="1 2">R40</strain>
    </source>
</reference>
<dbReference type="Proteomes" id="UP000822688">
    <property type="component" value="Chromosome 6"/>
</dbReference>
<protein>
    <submittedName>
        <fullName evidence="1">Uncharacterized protein</fullName>
    </submittedName>
</protein>
<dbReference type="EMBL" id="CM026427">
    <property type="protein sequence ID" value="KAG0570224.1"/>
    <property type="molecule type" value="Genomic_DNA"/>
</dbReference>
<organism evidence="1 2">
    <name type="scientific">Ceratodon purpureus</name>
    <name type="common">Fire moss</name>
    <name type="synonym">Dicranum purpureum</name>
    <dbReference type="NCBI Taxonomy" id="3225"/>
    <lineage>
        <taxon>Eukaryota</taxon>
        <taxon>Viridiplantae</taxon>
        <taxon>Streptophyta</taxon>
        <taxon>Embryophyta</taxon>
        <taxon>Bryophyta</taxon>
        <taxon>Bryophytina</taxon>
        <taxon>Bryopsida</taxon>
        <taxon>Dicranidae</taxon>
        <taxon>Pseudoditrichales</taxon>
        <taxon>Ditrichaceae</taxon>
        <taxon>Ceratodon</taxon>
    </lineage>
</organism>
<accession>A0A8T0HI40</accession>
<dbReference type="AlphaFoldDB" id="A0A8T0HI40"/>